<name>A0A7G7MK69_9PSEU</name>
<dbReference type="KEGG" id="ppel:H6H00_03980"/>
<accession>A0A7G7MK69</accession>
<reference evidence="3 4" key="1">
    <citation type="submission" date="2020-08" db="EMBL/GenBank/DDBJ databases">
        <authorList>
            <person name="Mo P."/>
        </authorList>
    </citation>
    <scope>NUCLEOTIDE SEQUENCE [LARGE SCALE GENOMIC DNA]</scope>
    <source>
        <strain evidence="3 4">CGMCC 4.1532</strain>
    </source>
</reference>
<proteinExistence type="predicted"/>
<organism evidence="3 4">
    <name type="scientific">Pseudonocardia petroleophila</name>
    <dbReference type="NCBI Taxonomy" id="37331"/>
    <lineage>
        <taxon>Bacteria</taxon>
        <taxon>Bacillati</taxon>
        <taxon>Actinomycetota</taxon>
        <taxon>Actinomycetes</taxon>
        <taxon>Pseudonocardiales</taxon>
        <taxon>Pseudonocardiaceae</taxon>
        <taxon>Pseudonocardia</taxon>
    </lineage>
</organism>
<evidence type="ECO:0000313" key="4">
    <source>
        <dbReference type="Proteomes" id="UP000515728"/>
    </source>
</evidence>
<evidence type="ECO:0008006" key="5">
    <source>
        <dbReference type="Google" id="ProtNLM"/>
    </source>
</evidence>
<evidence type="ECO:0000256" key="1">
    <source>
        <dbReference type="SAM" id="MobiDB-lite"/>
    </source>
</evidence>
<feature type="region of interest" description="Disordered" evidence="1">
    <location>
        <begin position="99"/>
        <end position="127"/>
    </location>
</feature>
<feature type="compositionally biased region" description="Polar residues" evidence="1">
    <location>
        <begin position="114"/>
        <end position="127"/>
    </location>
</feature>
<feature type="chain" id="PRO_5028893870" description="Small secreted domain" evidence="2">
    <location>
        <begin position="26"/>
        <end position="127"/>
    </location>
</feature>
<evidence type="ECO:0000256" key="2">
    <source>
        <dbReference type="SAM" id="SignalP"/>
    </source>
</evidence>
<sequence>MLKKAGIIVAAAAAGLLAVSPLAFAGDKGHDYDHDGGNHAVNSVEDDGDNNGLVNVADNEVNVPIQACNNDVPVNVLGVQVSDVQADLTGALGLLGEADADDEGGAGDVRECSQENSSGGSVVQNIG</sequence>
<dbReference type="EMBL" id="CP060131">
    <property type="protein sequence ID" value="QNG53180.1"/>
    <property type="molecule type" value="Genomic_DNA"/>
</dbReference>
<dbReference type="Proteomes" id="UP000515728">
    <property type="component" value="Chromosome"/>
</dbReference>
<keyword evidence="4" id="KW-1185">Reference proteome</keyword>
<dbReference type="RefSeq" id="WP_185720008.1">
    <property type="nucleotide sequence ID" value="NZ_BAAAWI010000001.1"/>
</dbReference>
<keyword evidence="2" id="KW-0732">Signal</keyword>
<gene>
    <name evidence="3" type="ORF">H6H00_03980</name>
</gene>
<dbReference type="AlphaFoldDB" id="A0A7G7MK69"/>
<evidence type="ECO:0000313" key="3">
    <source>
        <dbReference type="EMBL" id="QNG53180.1"/>
    </source>
</evidence>
<feature type="signal peptide" evidence="2">
    <location>
        <begin position="1"/>
        <end position="25"/>
    </location>
</feature>
<protein>
    <recommendedName>
        <fullName evidence="5">Small secreted domain</fullName>
    </recommendedName>
</protein>